<comment type="caution">
    <text evidence="1">The sequence shown here is derived from an EMBL/GenBank/DDBJ whole genome shotgun (WGS) entry which is preliminary data.</text>
</comment>
<evidence type="ECO:0000313" key="2">
    <source>
        <dbReference type="Proteomes" id="UP000451233"/>
    </source>
</evidence>
<proteinExistence type="predicted"/>
<dbReference type="SUPFAM" id="SSF49464">
    <property type="entry name" value="Carboxypeptidase regulatory domain-like"/>
    <property type="match status" value="1"/>
</dbReference>
<dbReference type="InterPro" id="IPR043741">
    <property type="entry name" value="DUF5686"/>
</dbReference>
<keyword evidence="1" id="KW-0378">Hydrolase</keyword>
<dbReference type="InterPro" id="IPR008969">
    <property type="entry name" value="CarboxyPept-like_regulatory"/>
</dbReference>
<keyword evidence="1" id="KW-0645">Protease</keyword>
<dbReference type="RefSeq" id="WP_160908143.1">
    <property type="nucleotide sequence ID" value="NZ_WVHS01000004.1"/>
</dbReference>
<protein>
    <submittedName>
        <fullName evidence="1">Carboxypeptidase-like regulatory domain-containing protein</fullName>
    </submittedName>
</protein>
<dbReference type="Proteomes" id="UP000451233">
    <property type="component" value="Unassembled WGS sequence"/>
</dbReference>
<accession>A0A7K1Y1L7</accession>
<keyword evidence="2" id="KW-1185">Reference proteome</keyword>
<dbReference type="EMBL" id="WVHS01000004">
    <property type="protein sequence ID" value="MXV17143.1"/>
    <property type="molecule type" value="Genomic_DNA"/>
</dbReference>
<dbReference type="Pfam" id="PF18939">
    <property type="entry name" value="DUF5686"/>
    <property type="match status" value="1"/>
</dbReference>
<gene>
    <name evidence="1" type="ORF">GS398_17715</name>
</gene>
<keyword evidence="1" id="KW-0121">Carboxypeptidase</keyword>
<evidence type="ECO:0000313" key="1">
    <source>
        <dbReference type="EMBL" id="MXV17143.1"/>
    </source>
</evidence>
<reference evidence="1 2" key="1">
    <citation type="submission" date="2019-11" db="EMBL/GenBank/DDBJ databases">
        <title>Pedobacter sp. HMF7056 Genome sequencing and assembly.</title>
        <authorList>
            <person name="Kang H."/>
            <person name="Kim H."/>
            <person name="Joh K."/>
        </authorList>
    </citation>
    <scope>NUCLEOTIDE SEQUENCE [LARGE SCALE GENOMIC DNA]</scope>
    <source>
        <strain evidence="1 2">HMF7056</strain>
    </source>
</reference>
<organism evidence="1 2">
    <name type="scientific">Hufsiella ginkgonis</name>
    <dbReference type="NCBI Taxonomy" id="2695274"/>
    <lineage>
        <taxon>Bacteria</taxon>
        <taxon>Pseudomonadati</taxon>
        <taxon>Bacteroidota</taxon>
        <taxon>Sphingobacteriia</taxon>
        <taxon>Sphingobacteriales</taxon>
        <taxon>Sphingobacteriaceae</taxon>
        <taxon>Hufsiella</taxon>
    </lineage>
</organism>
<sequence>MRQYLFIFVLLLYGGTCMAQKVTVSGRVMDENGKPLPFGSIAIHNTTKGTAANDEGFYQYTLDKGTYELAFRFIGYKTQLIRVELQHDTELNVNMVQEFFKLDTIVLGSAQDPAVGIMRRAINLRKTRLNEVKSYSTDVYIKGVQKLVHAPKKFLGEDVAAVLNLDSSRRGLLYLSESESKLYYKHPDRFREVMTASKISGKNESLSFNKATDLYVNFYQNLVQMDELAIRGFVSPLADFAFSYYKYKLLGTSVEDGETIYKIQVIPRRAHDPVFQGTLYIANGTWRLQSVDLRLTRTANINFVDTLTLNQQFIPVTGDVWMPSSLQLSFKGKVLGFSFEGYFLGIYSNYLINANLSDKLFNGEILKIVTDVRQKDEGYWADKRPVPLTREETLDYVVKDSVEKIMSSRRYKDSVDAESNKLTFLKLAAFGYTKTSTVHHTEYNFSPVLPGIFYNTVEGFGYYYQASFKKEYNLKNSLNVTTRLRYGLSNRHFNPSVEARYYYDPVNLGFLSMKLGAEVLDISNLRSSVSVTNSINTLIYETNFRKFYEKRMVTFNGSYEAAPGLFGTSTLEYSQRFPMLNTSTYRIIDRKNKHFSSNNPFTPDENTELFPRHDAVTFMAELDYAPAARYVTRPEGKFYEPFKYPRFVVTYRKGFNNILGSDVDFDFASFEIYQNELKLGLLGKSSYTVKVGRFLNNRQLYYPDLHHFRGNNSLIFESSLRNFHFLDLYQFSASRQFFEAHYEHNLGGFIVNKIPLIRKLRLDEIIGGGYLDQPANQTYSELFFGLQRLIFRIDYSLAFNHDRKVYNGFKLSYRLRRK</sequence>
<dbReference type="AlphaFoldDB" id="A0A7K1Y1L7"/>
<dbReference type="Gene3D" id="2.60.40.1120">
    <property type="entry name" value="Carboxypeptidase-like, regulatory domain"/>
    <property type="match status" value="1"/>
</dbReference>
<dbReference type="Pfam" id="PF13715">
    <property type="entry name" value="CarbopepD_reg_2"/>
    <property type="match status" value="1"/>
</dbReference>
<dbReference type="GO" id="GO:0004180">
    <property type="term" value="F:carboxypeptidase activity"/>
    <property type="evidence" value="ECO:0007669"/>
    <property type="project" value="UniProtKB-KW"/>
</dbReference>
<name>A0A7K1Y1L7_9SPHI</name>